<accession>A0A8J5XM96</accession>
<feature type="compositionally biased region" description="Basic and acidic residues" evidence="1">
    <location>
        <begin position="629"/>
        <end position="645"/>
    </location>
</feature>
<dbReference type="EMBL" id="JAGTXO010000025">
    <property type="protein sequence ID" value="KAG8461605.1"/>
    <property type="molecule type" value="Genomic_DNA"/>
</dbReference>
<protein>
    <recommendedName>
        <fullName evidence="5">TIR domain-containing protein</fullName>
    </recommendedName>
</protein>
<evidence type="ECO:0008006" key="5">
    <source>
        <dbReference type="Google" id="ProtNLM"/>
    </source>
</evidence>
<name>A0A8J5XM96_DIALT</name>
<keyword evidence="2" id="KW-0812">Transmembrane</keyword>
<dbReference type="AlphaFoldDB" id="A0A8J5XM96"/>
<evidence type="ECO:0000313" key="4">
    <source>
        <dbReference type="Proteomes" id="UP000751190"/>
    </source>
</evidence>
<proteinExistence type="predicted"/>
<evidence type="ECO:0000313" key="3">
    <source>
        <dbReference type="EMBL" id="KAG8461605.1"/>
    </source>
</evidence>
<sequence>MELHTRIDVFRQERVARLLRVQLPIVTIGIACVLAGIATVSIAPDAWQAGYVPLHIGPFLLLLAVVPSIAVALRVFAVLLALCLTYVSVALLLQATAGLFGCTRVTGGTPSGAQCARAGVTLAIGIVIALLALNVGSLYIVLAFRVGRARAVLRAVWRAMGVAQLALCVWYCGQLGALLAGTVGPPPAEVALFAALALVSLGLGGLSLWEPLPRVVHAFLAHRGSRVGAAAGVAELFHGRSAGEVITHARLTFRAIRLDKLRREHFAQPPTSPPARRSRSTVSNATREPSRATHASVYDADDVGSSHSATPRRSERVVPFCTTPVAEPRLVRRGCTTPVAEPRLVRRGFTDSAPAEQSVHMDACARAEGSIARTAELASARAGVGHANAGDVASGSRGSPISPPQPAHVMPLSSFSRRQSAYRIRLASLVIFPTAGSVDGEQADTAQLADDATQRRALFLLSEPVALGAVDAFISHSWRDDADAKWAALQSWRDAFVIAHKREPLCWYDKACIDPDHLQDQLGSLPVYLAGCKTLLALVGPTYWSRLWCVIEMFVHFEMGASIERVQMVQFGFADGERLSESEIDVTKASATDPADEERLRAVIEGSGEGPDGLNEWLRELVRSCRERDALRSGGDSKSENDSIRKPRARSLISMLSPSRGTPEGSLHRWRTATESGKPRSPKSEPHLGPEAVGEERS</sequence>
<feature type="region of interest" description="Disordered" evidence="1">
    <location>
        <begin position="264"/>
        <end position="315"/>
    </location>
</feature>
<keyword evidence="4" id="KW-1185">Reference proteome</keyword>
<dbReference type="PROSITE" id="PS51257">
    <property type="entry name" value="PROKAR_LIPOPROTEIN"/>
    <property type="match status" value="1"/>
</dbReference>
<comment type="caution">
    <text evidence="3">The sequence shown here is derived from an EMBL/GenBank/DDBJ whole genome shotgun (WGS) entry which is preliminary data.</text>
</comment>
<gene>
    <name evidence="3" type="ORF">KFE25_001209</name>
</gene>
<keyword evidence="2" id="KW-0472">Membrane</keyword>
<keyword evidence="2" id="KW-1133">Transmembrane helix</keyword>
<feature type="transmembrane region" description="Helical" evidence="2">
    <location>
        <begin position="21"/>
        <end position="43"/>
    </location>
</feature>
<reference evidence="3" key="1">
    <citation type="submission" date="2021-05" db="EMBL/GenBank/DDBJ databases">
        <title>The genome of the haptophyte Pavlova lutheri (Diacronema luteri, Pavlovales) - a model for lipid biosynthesis in eukaryotic algae.</title>
        <authorList>
            <person name="Hulatt C.J."/>
            <person name="Posewitz M.C."/>
        </authorList>
    </citation>
    <scope>NUCLEOTIDE SEQUENCE</scope>
    <source>
        <strain evidence="3">NIVA-4/92</strain>
    </source>
</reference>
<feature type="compositionally biased region" description="Basic and acidic residues" evidence="1">
    <location>
        <begin position="682"/>
        <end position="698"/>
    </location>
</feature>
<feature type="transmembrane region" description="Helical" evidence="2">
    <location>
        <begin position="156"/>
        <end position="178"/>
    </location>
</feature>
<dbReference type="OrthoDB" id="423576at2759"/>
<organism evidence="3 4">
    <name type="scientific">Diacronema lutheri</name>
    <name type="common">Unicellular marine alga</name>
    <name type="synonym">Monochrysis lutheri</name>
    <dbReference type="NCBI Taxonomy" id="2081491"/>
    <lineage>
        <taxon>Eukaryota</taxon>
        <taxon>Haptista</taxon>
        <taxon>Haptophyta</taxon>
        <taxon>Pavlovophyceae</taxon>
        <taxon>Pavlovales</taxon>
        <taxon>Pavlovaceae</taxon>
        <taxon>Diacronema</taxon>
    </lineage>
</organism>
<evidence type="ECO:0000256" key="2">
    <source>
        <dbReference type="SAM" id="Phobius"/>
    </source>
</evidence>
<feature type="transmembrane region" description="Helical" evidence="2">
    <location>
        <begin position="78"/>
        <end position="100"/>
    </location>
</feature>
<evidence type="ECO:0000256" key="1">
    <source>
        <dbReference type="SAM" id="MobiDB-lite"/>
    </source>
</evidence>
<dbReference type="Proteomes" id="UP000751190">
    <property type="component" value="Unassembled WGS sequence"/>
</dbReference>
<feature type="region of interest" description="Disordered" evidence="1">
    <location>
        <begin position="629"/>
        <end position="698"/>
    </location>
</feature>
<feature type="transmembrane region" description="Helical" evidence="2">
    <location>
        <begin position="49"/>
        <end position="71"/>
    </location>
</feature>
<feature type="transmembrane region" description="Helical" evidence="2">
    <location>
        <begin position="120"/>
        <end position="144"/>
    </location>
</feature>
<feature type="region of interest" description="Disordered" evidence="1">
    <location>
        <begin position="388"/>
        <end position="407"/>
    </location>
</feature>